<dbReference type="HOGENOM" id="CLU_1403909_0_0_1"/>
<dbReference type="EMBL" id="KB199728">
    <property type="protein sequence ID" value="ESP04488.1"/>
    <property type="molecule type" value="Genomic_DNA"/>
</dbReference>
<dbReference type="GeneID" id="20241516"/>
<evidence type="ECO:0000313" key="2">
    <source>
        <dbReference type="Proteomes" id="UP000030746"/>
    </source>
</evidence>
<name>V4B2X8_LOTGI</name>
<reference evidence="1 2" key="1">
    <citation type="journal article" date="2013" name="Nature">
        <title>Insights into bilaterian evolution from three spiralian genomes.</title>
        <authorList>
            <person name="Simakov O."/>
            <person name="Marletaz F."/>
            <person name="Cho S.J."/>
            <person name="Edsinger-Gonzales E."/>
            <person name="Havlak P."/>
            <person name="Hellsten U."/>
            <person name="Kuo D.H."/>
            <person name="Larsson T."/>
            <person name="Lv J."/>
            <person name="Arendt D."/>
            <person name="Savage R."/>
            <person name="Osoegawa K."/>
            <person name="de Jong P."/>
            <person name="Grimwood J."/>
            <person name="Chapman J.A."/>
            <person name="Shapiro H."/>
            <person name="Aerts A."/>
            <person name="Otillar R.P."/>
            <person name="Terry A.Y."/>
            <person name="Boore J.L."/>
            <person name="Grigoriev I.V."/>
            <person name="Lindberg D.R."/>
            <person name="Seaver E.C."/>
            <person name="Weisblat D.A."/>
            <person name="Putnam N.H."/>
            <person name="Rokhsar D.S."/>
        </authorList>
    </citation>
    <scope>NUCLEOTIDE SEQUENCE [LARGE SCALE GENOMIC DNA]</scope>
</reference>
<dbReference type="Proteomes" id="UP000030746">
    <property type="component" value="Unassembled WGS sequence"/>
</dbReference>
<organism evidence="1 2">
    <name type="scientific">Lottia gigantea</name>
    <name type="common">Giant owl limpet</name>
    <dbReference type="NCBI Taxonomy" id="225164"/>
    <lineage>
        <taxon>Eukaryota</taxon>
        <taxon>Metazoa</taxon>
        <taxon>Spiralia</taxon>
        <taxon>Lophotrochozoa</taxon>
        <taxon>Mollusca</taxon>
        <taxon>Gastropoda</taxon>
        <taxon>Patellogastropoda</taxon>
        <taxon>Lottioidea</taxon>
        <taxon>Lottiidae</taxon>
        <taxon>Lottia</taxon>
    </lineage>
</organism>
<evidence type="ECO:0008006" key="3">
    <source>
        <dbReference type="Google" id="ProtNLM"/>
    </source>
</evidence>
<sequence>MSSSKPEWLTEICKILVNDLDQLDVLVVHLGSPNFNATVKWAQLNNQQRWCEQNTHPSLTQIISALQDMNKPDIVNLIKNKFILKKQLILENEGIENLRSYSYKVGGTPRFNAAAKWQQLNNQQIETQFYKFMNVWYEQSEDPSLTKILSAVGAMRRNDIVNFMLNDVNLKKQFHMEIKRTLTETVEYISSILI</sequence>
<dbReference type="AlphaFoldDB" id="V4B2X8"/>
<dbReference type="RefSeq" id="XP_009044819.1">
    <property type="nucleotide sequence ID" value="XM_009046571.1"/>
</dbReference>
<proteinExistence type="predicted"/>
<gene>
    <name evidence="1" type="ORF">LOTGIDRAFT_170732</name>
</gene>
<accession>V4B2X8</accession>
<keyword evidence="2" id="KW-1185">Reference proteome</keyword>
<dbReference type="KEGG" id="lgi:LOTGIDRAFT_170732"/>
<evidence type="ECO:0000313" key="1">
    <source>
        <dbReference type="EMBL" id="ESP04488.1"/>
    </source>
</evidence>
<dbReference type="CTD" id="20241516"/>
<protein>
    <recommendedName>
        <fullName evidence="3">Death domain-containing protein</fullName>
    </recommendedName>
</protein>